<dbReference type="RefSeq" id="WP_044768126.1">
    <property type="nucleotide sequence ID" value="NZ_CEGW01000022.1"/>
</dbReference>
<reference evidence="2 3" key="1">
    <citation type="submission" date="2019-06" db="EMBL/GenBank/DDBJ databases">
        <title>Comprehensive assessment of Oxford Nanopore MinION sequencing for bacterial characterization and routine diagnosis.</title>
        <authorList>
            <person name="Tan S."/>
            <person name="Dvorak C.M.T."/>
            <person name="Gebhart C."/>
            <person name="Estrada A."/>
            <person name="Marthaler D.G."/>
            <person name="Murtaugh M.P."/>
        </authorList>
    </citation>
    <scope>NUCLEOTIDE SEQUENCE [LARGE SCALE GENOMIC DNA]</scope>
    <source>
        <strain evidence="2 3">2017UMN1435.21</strain>
    </source>
</reference>
<evidence type="ECO:0000256" key="1">
    <source>
        <dbReference type="SAM" id="Coils"/>
    </source>
</evidence>
<dbReference type="AlphaFoldDB" id="A0A540UUS3"/>
<sequence length="88" mass="10321">MLKVTKTRQTTAEFIVIEDKQEKLVKTTVINTGADAVSTVFETLHEPELYAKNRRDMRKHEQELRELRYKIEDEILAELEAENAEMRG</sequence>
<feature type="coiled-coil region" evidence="1">
    <location>
        <begin position="50"/>
        <end position="77"/>
    </location>
</feature>
<dbReference type="EMBL" id="VIEK01000010">
    <property type="protein sequence ID" value="TQE88244.1"/>
    <property type="molecule type" value="Genomic_DNA"/>
</dbReference>
<evidence type="ECO:0000313" key="2">
    <source>
        <dbReference type="EMBL" id="TQE88244.1"/>
    </source>
</evidence>
<accession>A0A540UUS3</accession>
<evidence type="ECO:0008006" key="4">
    <source>
        <dbReference type="Google" id="ProtNLM"/>
    </source>
</evidence>
<comment type="caution">
    <text evidence="2">The sequence shown here is derived from an EMBL/GenBank/DDBJ whole genome shotgun (WGS) entry which is preliminary data.</text>
</comment>
<gene>
    <name evidence="2" type="ORF">FH692_07295</name>
</gene>
<proteinExistence type="predicted"/>
<organism evidence="2 3">
    <name type="scientific">Streptococcus suis</name>
    <dbReference type="NCBI Taxonomy" id="1307"/>
    <lineage>
        <taxon>Bacteria</taxon>
        <taxon>Bacillati</taxon>
        <taxon>Bacillota</taxon>
        <taxon>Bacilli</taxon>
        <taxon>Lactobacillales</taxon>
        <taxon>Streptococcaceae</taxon>
        <taxon>Streptococcus</taxon>
    </lineage>
</organism>
<name>A0A540UUS3_STRSU</name>
<evidence type="ECO:0000313" key="3">
    <source>
        <dbReference type="Proteomes" id="UP000315224"/>
    </source>
</evidence>
<dbReference type="Proteomes" id="UP000315224">
    <property type="component" value="Unassembled WGS sequence"/>
</dbReference>
<protein>
    <recommendedName>
        <fullName evidence="4">Prophage protein</fullName>
    </recommendedName>
</protein>
<keyword evidence="1" id="KW-0175">Coiled coil</keyword>